<gene>
    <name evidence="2" type="ORF">IEC33019_5046</name>
</gene>
<reference evidence="2" key="1">
    <citation type="submission" date="2016-07" db="EMBL/GenBank/DDBJ databases">
        <title>New class B carbapenemase carried by novel plasmid in Pseudomonas putida enviromental strain in eastern Amazonia.</title>
        <authorList>
            <person name="Souza C.O."/>
            <person name="Lima K.V."/>
            <person name="Brasiliense D.M."/>
            <person name="Perez-Chaparro P.J."/>
            <person name="Mamizuka E.M."/>
            <person name="Lima M.O."/>
            <person name="Lima L.N."/>
            <person name="McCulloch J.A."/>
        </authorList>
    </citation>
    <scope>NUCLEOTIDE SEQUENCE [LARGE SCALE GENOMIC DNA]</scope>
    <source>
        <strain evidence="2">IEC33019</strain>
    </source>
</reference>
<proteinExistence type="predicted"/>
<name>A0A1B2FE75_PSEPU</name>
<protein>
    <submittedName>
        <fullName evidence="2">Uncharacterized protein</fullName>
    </submittedName>
</protein>
<dbReference type="AlphaFoldDB" id="A0A1B2FE75"/>
<feature type="region of interest" description="Disordered" evidence="1">
    <location>
        <begin position="1"/>
        <end position="26"/>
    </location>
</feature>
<evidence type="ECO:0000256" key="1">
    <source>
        <dbReference type="SAM" id="MobiDB-lite"/>
    </source>
</evidence>
<accession>A0A1B2FE75</accession>
<evidence type="ECO:0000313" key="2">
    <source>
        <dbReference type="EMBL" id="ANY90528.1"/>
    </source>
</evidence>
<sequence>MSSASALKAPIPQGSPTPASEQVLRPEVNEAHVRFIGLGKT</sequence>
<dbReference type="EMBL" id="CP016634">
    <property type="protein sequence ID" value="ANY90528.1"/>
    <property type="molecule type" value="Genomic_DNA"/>
</dbReference>
<organism evidence="2">
    <name type="scientific">Pseudomonas putida</name>
    <name type="common">Arthrobacter siderocapsulatus</name>
    <dbReference type="NCBI Taxonomy" id="303"/>
    <lineage>
        <taxon>Bacteria</taxon>
        <taxon>Pseudomonadati</taxon>
        <taxon>Pseudomonadota</taxon>
        <taxon>Gammaproteobacteria</taxon>
        <taxon>Pseudomonadales</taxon>
        <taxon>Pseudomonadaceae</taxon>
        <taxon>Pseudomonas</taxon>
    </lineage>
</organism>